<proteinExistence type="predicted"/>
<sequence>MEELDITLDTGELALVGLPSALHYYLEAQTKTGVNDFVERLAEYAERHGPYKEILDAFAVWANSQGMSQMALYQWLQDRDCSLNAIDPRELRSDYRSLFVSYTSIENRDRLTDEVDLFTLDFDEEERAVLWHPDALAAYVQSLDEELMLDFVNRLADQIHWLQNKLNSLTLKTED</sequence>
<organism evidence="1 2">
    <name type="scientific">Roseofilum casamattae BLCC-M143</name>
    <dbReference type="NCBI Taxonomy" id="3022442"/>
    <lineage>
        <taxon>Bacteria</taxon>
        <taxon>Bacillati</taxon>
        <taxon>Cyanobacteriota</taxon>
        <taxon>Cyanophyceae</taxon>
        <taxon>Desertifilales</taxon>
        <taxon>Desertifilaceae</taxon>
        <taxon>Roseofilum</taxon>
        <taxon>Roseofilum casamattae</taxon>
    </lineage>
</organism>
<reference evidence="1 2" key="1">
    <citation type="submission" date="2023-01" db="EMBL/GenBank/DDBJ databases">
        <title>Novel diversity within Roseofilum (Cyanobacteria; Desertifilaceae) from marine benthic mats with descriptions of four novel species.</title>
        <authorList>
            <person name="Wang Y."/>
            <person name="Berthold D.E."/>
            <person name="Hu J."/>
            <person name="Lefler F.W."/>
            <person name="Laughinghouse H.D. IV."/>
        </authorList>
    </citation>
    <scope>NUCLEOTIDE SEQUENCE [LARGE SCALE GENOMIC DNA]</scope>
    <source>
        <strain evidence="1 2">BLCC-M143</strain>
    </source>
</reference>
<gene>
    <name evidence="1" type="ORF">PMH09_18900</name>
</gene>
<evidence type="ECO:0000313" key="2">
    <source>
        <dbReference type="Proteomes" id="UP001232992"/>
    </source>
</evidence>
<dbReference type="EMBL" id="JAQOSQ010000030">
    <property type="protein sequence ID" value="MDJ1185261.1"/>
    <property type="molecule type" value="Genomic_DNA"/>
</dbReference>
<dbReference type="Proteomes" id="UP001232992">
    <property type="component" value="Unassembled WGS sequence"/>
</dbReference>
<comment type="caution">
    <text evidence="1">The sequence shown here is derived from an EMBL/GenBank/DDBJ whole genome shotgun (WGS) entry which is preliminary data.</text>
</comment>
<protein>
    <submittedName>
        <fullName evidence="1">Uncharacterized protein</fullName>
    </submittedName>
</protein>
<name>A0ABT7C1D4_9CYAN</name>
<dbReference type="RefSeq" id="WP_283759907.1">
    <property type="nucleotide sequence ID" value="NZ_JAQOSQ010000030.1"/>
</dbReference>
<accession>A0ABT7C1D4</accession>
<keyword evidence="2" id="KW-1185">Reference proteome</keyword>
<evidence type="ECO:0000313" key="1">
    <source>
        <dbReference type="EMBL" id="MDJ1185261.1"/>
    </source>
</evidence>